<keyword evidence="5" id="KW-0812">Transmembrane</keyword>
<evidence type="ECO:0000256" key="3">
    <source>
        <dbReference type="ARBA" id="ARBA00023134"/>
    </source>
</evidence>
<dbReference type="InterPro" id="IPR015894">
    <property type="entry name" value="Guanylate-bd_N"/>
</dbReference>
<protein>
    <submittedName>
        <fullName evidence="8">Guanylate-binding protein 5</fullName>
    </submittedName>
</protein>
<keyword evidence="3" id="KW-0342">GTP-binding</keyword>
<evidence type="ECO:0000259" key="7">
    <source>
        <dbReference type="PROSITE" id="PS51715"/>
    </source>
</evidence>
<proteinExistence type="inferred from homology"/>
<dbReference type="Pfam" id="PF02263">
    <property type="entry name" value="GBP"/>
    <property type="match status" value="1"/>
</dbReference>
<dbReference type="InterPro" id="IPR036543">
    <property type="entry name" value="Guanylate-bd_C_sf"/>
</dbReference>
<keyword evidence="6" id="KW-0732">Signal</keyword>
<dbReference type="InterPro" id="IPR027417">
    <property type="entry name" value="P-loop_NTPase"/>
</dbReference>
<dbReference type="PANTHER" id="PTHR10751">
    <property type="entry name" value="GUANYLATE BINDING PROTEIN"/>
    <property type="match status" value="1"/>
</dbReference>
<evidence type="ECO:0000256" key="4">
    <source>
        <dbReference type="PROSITE-ProRule" id="PRU01052"/>
    </source>
</evidence>
<name>A0A5D3DRA2_CUCMM</name>
<dbReference type="FunFam" id="1.20.1000.10:FF:000002">
    <property type="entry name" value="Guanylate-binding family protein"/>
    <property type="match status" value="1"/>
</dbReference>
<sequence>MRISSRVFVFLIVCAIPWRVLAIENFRQAFPIVEPDPGHTKLRLSREGLEAIEKITNPIAAVAVIGPYRSGKSFLLNQLLSLSCYEGFGVGHLRDTKTKGIWVWGTPLELMIDGVKTSVFYLDTEGFESVGKSNVYDDRIFALATVLSSVLIYNLPETIREADISRLSFAVELAEEFYGRDKMLPLSLLSCYGLFSVIFYVEGKTVQEMVNEALRHVPNNEGDKNIDLVNQIRDSLAIMGDNSTAFSLPQPHLQRTKLCDMKDGELEPTYVAKREELKELVTSIIRPKIVQGKSLNGKEFVSFLEQILEALNKGEIPSTGSLVEVFNKGILERCLKIYSDRMAKVSLPITEQSLDNAHEIHRAEAMRAFDEQHFGRHHARKSVTQLDQEIDKVHSNVILANRYQSSKLCEALYTKCEDEMDHLQALRLPSMAKFNAGFQQCNQSFEEECVGPSKANYEQRMSKMLGKSRSLFIKEYNHRLYNWLVAFSLGMVIVGRFVLKFFLVEIGAWLLFIFLEIYTRMFWSAETLYYSPVWHFVVATWETIVYSPILDLDSSTKLKNKDSFPVPPSTVSGNIPSGVVL</sequence>
<evidence type="ECO:0000256" key="2">
    <source>
        <dbReference type="ARBA" id="ARBA00022801"/>
    </source>
</evidence>
<dbReference type="Gene3D" id="3.40.50.300">
    <property type="entry name" value="P-loop containing nucleotide triphosphate hydrolases"/>
    <property type="match status" value="1"/>
</dbReference>
<dbReference type="SUPFAM" id="SSF52540">
    <property type="entry name" value="P-loop containing nucleoside triphosphate hydrolases"/>
    <property type="match status" value="1"/>
</dbReference>
<dbReference type="Proteomes" id="UP000321947">
    <property type="component" value="Unassembled WGS sequence"/>
</dbReference>
<organism evidence="8 9">
    <name type="scientific">Cucumis melo var. makuwa</name>
    <name type="common">Oriental melon</name>
    <dbReference type="NCBI Taxonomy" id="1194695"/>
    <lineage>
        <taxon>Eukaryota</taxon>
        <taxon>Viridiplantae</taxon>
        <taxon>Streptophyta</taxon>
        <taxon>Embryophyta</taxon>
        <taxon>Tracheophyta</taxon>
        <taxon>Spermatophyta</taxon>
        <taxon>Magnoliopsida</taxon>
        <taxon>eudicotyledons</taxon>
        <taxon>Gunneridae</taxon>
        <taxon>Pentapetalae</taxon>
        <taxon>rosids</taxon>
        <taxon>fabids</taxon>
        <taxon>Cucurbitales</taxon>
        <taxon>Cucurbitaceae</taxon>
        <taxon>Benincaseae</taxon>
        <taxon>Cucumis</taxon>
    </lineage>
</organism>
<dbReference type="FunFam" id="3.40.50.300:FF:001063">
    <property type="entry name" value="Guanylate-binding family protein"/>
    <property type="match status" value="1"/>
</dbReference>
<keyword evidence="5" id="KW-1133">Transmembrane helix</keyword>
<feature type="domain" description="GB1/RHD3-type G" evidence="7">
    <location>
        <begin position="56"/>
        <end position="176"/>
    </location>
</feature>
<keyword evidence="1" id="KW-0547">Nucleotide-binding</keyword>
<feature type="transmembrane region" description="Helical" evidence="5">
    <location>
        <begin position="529"/>
        <end position="549"/>
    </location>
</feature>
<comment type="caution">
    <text evidence="8">The sequence shown here is derived from an EMBL/GenBank/DDBJ whole genome shotgun (WGS) entry which is preliminary data.</text>
</comment>
<comment type="similarity">
    <text evidence="4">Belongs to the TRAFAC class dynamin-like GTPase superfamily. GB1/RHD3 GTPase family.</text>
</comment>
<dbReference type="Pfam" id="PF02841">
    <property type="entry name" value="GBP_C"/>
    <property type="match status" value="1"/>
</dbReference>
<gene>
    <name evidence="8" type="ORF">E5676_scaffold111G00400</name>
</gene>
<evidence type="ECO:0000313" key="8">
    <source>
        <dbReference type="EMBL" id="TYK26124.1"/>
    </source>
</evidence>
<dbReference type="InterPro" id="IPR030386">
    <property type="entry name" value="G_GB1_RHD3_dom"/>
</dbReference>
<dbReference type="SUPFAM" id="SSF48340">
    <property type="entry name" value="Interferon-induced guanylate-binding protein 1 (GBP1), C-terminal domain"/>
    <property type="match status" value="1"/>
</dbReference>
<dbReference type="CDD" id="cd01851">
    <property type="entry name" value="GBP"/>
    <property type="match status" value="1"/>
</dbReference>
<dbReference type="GO" id="GO:0003924">
    <property type="term" value="F:GTPase activity"/>
    <property type="evidence" value="ECO:0007669"/>
    <property type="project" value="InterPro"/>
</dbReference>
<evidence type="ECO:0000256" key="6">
    <source>
        <dbReference type="SAM" id="SignalP"/>
    </source>
</evidence>
<dbReference type="GO" id="GO:0005525">
    <property type="term" value="F:GTP binding"/>
    <property type="evidence" value="ECO:0007669"/>
    <property type="project" value="UniProtKB-KW"/>
</dbReference>
<dbReference type="EMBL" id="SSTD01003515">
    <property type="protein sequence ID" value="TYK26124.1"/>
    <property type="molecule type" value="Genomic_DNA"/>
</dbReference>
<dbReference type="InterPro" id="IPR003191">
    <property type="entry name" value="Guanylate-bd/ATL_C"/>
</dbReference>
<keyword evidence="5" id="KW-0472">Membrane</keyword>
<evidence type="ECO:0000256" key="5">
    <source>
        <dbReference type="SAM" id="Phobius"/>
    </source>
</evidence>
<dbReference type="Gene3D" id="1.20.1000.10">
    <property type="entry name" value="Guanylate-binding protein, C-terminal domain"/>
    <property type="match status" value="1"/>
</dbReference>
<dbReference type="AlphaFoldDB" id="A0A5D3DRA2"/>
<accession>A0A5D3DRA2</accession>
<evidence type="ECO:0000313" key="9">
    <source>
        <dbReference type="Proteomes" id="UP000321947"/>
    </source>
</evidence>
<keyword evidence="2" id="KW-0378">Hydrolase</keyword>
<feature type="signal peptide" evidence="6">
    <location>
        <begin position="1"/>
        <end position="22"/>
    </location>
</feature>
<feature type="chain" id="PRO_5022883104" evidence="6">
    <location>
        <begin position="23"/>
        <end position="581"/>
    </location>
</feature>
<dbReference type="PROSITE" id="PS51715">
    <property type="entry name" value="G_GB1_RHD3"/>
    <property type="match status" value="1"/>
</dbReference>
<evidence type="ECO:0000256" key="1">
    <source>
        <dbReference type="ARBA" id="ARBA00022741"/>
    </source>
</evidence>
<reference evidence="8 9" key="1">
    <citation type="submission" date="2019-08" db="EMBL/GenBank/DDBJ databases">
        <title>Draft genome sequences of two oriental melons (Cucumis melo L. var makuwa).</title>
        <authorList>
            <person name="Kwon S.-Y."/>
        </authorList>
    </citation>
    <scope>NUCLEOTIDE SEQUENCE [LARGE SCALE GENOMIC DNA]</scope>
    <source>
        <strain evidence="9">cv. Chang Bougi</strain>
        <tissue evidence="8">Leaf</tissue>
    </source>
</reference>